<dbReference type="Pfam" id="PF01927">
    <property type="entry name" value="Mut7-C"/>
    <property type="match status" value="1"/>
</dbReference>
<comment type="caution">
    <text evidence="2">The sequence shown here is derived from an EMBL/GenBank/DDBJ whole genome shotgun (WGS) entry which is preliminary data.</text>
</comment>
<protein>
    <recommendedName>
        <fullName evidence="1">3'-5' exonuclease domain-containing protein</fullName>
    </recommendedName>
</protein>
<dbReference type="Pfam" id="PF01612">
    <property type="entry name" value="DNA_pol_A_exo1"/>
    <property type="match status" value="1"/>
</dbReference>
<dbReference type="PANTHER" id="PTHR47765">
    <property type="entry name" value="3'-5' EXONUCLEASE DOMAIN-CONTAINING PROTEIN"/>
    <property type="match status" value="1"/>
</dbReference>
<dbReference type="AlphaFoldDB" id="A0AAD5Z8K6"/>
<dbReference type="InterPro" id="IPR002782">
    <property type="entry name" value="Mut7-C_RNAse_dom"/>
</dbReference>
<dbReference type="SMART" id="SM00474">
    <property type="entry name" value="35EXOc"/>
    <property type="match status" value="1"/>
</dbReference>
<dbReference type="InterPro" id="IPR012337">
    <property type="entry name" value="RNaseH-like_sf"/>
</dbReference>
<dbReference type="GO" id="GO:0008408">
    <property type="term" value="F:3'-5' exonuclease activity"/>
    <property type="evidence" value="ECO:0007669"/>
    <property type="project" value="InterPro"/>
</dbReference>
<feature type="domain" description="3'-5' exonuclease" evidence="1">
    <location>
        <begin position="51"/>
        <end position="258"/>
    </location>
</feature>
<accession>A0AAD5Z8K6</accession>
<dbReference type="InterPro" id="IPR052408">
    <property type="entry name" value="Exonuclease_MUT-7-like"/>
</dbReference>
<keyword evidence="3" id="KW-1185">Reference proteome</keyword>
<dbReference type="InterPro" id="IPR036397">
    <property type="entry name" value="RNaseH_sf"/>
</dbReference>
<dbReference type="SUPFAM" id="SSF53098">
    <property type="entry name" value="Ribonuclease H-like"/>
    <property type="match status" value="1"/>
</dbReference>
<proteinExistence type="predicted"/>
<evidence type="ECO:0000259" key="1">
    <source>
        <dbReference type="SMART" id="SM00474"/>
    </source>
</evidence>
<dbReference type="GO" id="GO:0006139">
    <property type="term" value="P:nucleobase-containing compound metabolic process"/>
    <property type="evidence" value="ECO:0007669"/>
    <property type="project" value="InterPro"/>
</dbReference>
<sequence length="493" mass="55673">MQKAKSREATTNNKSNIYLSFLPLLSFLPRHRRHARFFMDQEQQQHRQSFPIHLITSSTCTGFTHFIHSLRHSTVVGLDAEWKPRQSSQPNSSPFPTVTLLQIACQYQSPSSDGNPTTEVFLVDLLTISVGDVYVPIRELFESEGVVKLGFRFKQDLVYLSHTFSSQGFEHGFDVMEPYLDIANIYHYLKNQDSGKRPPKYTKSLAAICEEILGISLSKEMQCSDWSCRPLSEDQIQYAAADAFYLIEIFSIFQERIVNRGNIASGPTMTELNSSSEELSGGIDSVPASDLSANTLRLNGSGKEKVETDIEWQGPAPWEQSIGGDGVPKFLCDIMIEGLARHLRSVGIDAALPSSKKPDPRELLNQAYKAKRLLLTRDVKLLRYQYLAENQVYIVKRSLKNDQLLEVIETFDLCISKDQLMSRCTKCNGTFTQKSLSVEEAVEASNGLNVVPPCLYGTDLQFWKCSDCHRLYWEGTKYQNAVEKFALICKLGD</sequence>
<organism evidence="2 3">
    <name type="scientific">Rhynchospora tenuis</name>
    <dbReference type="NCBI Taxonomy" id="198213"/>
    <lineage>
        <taxon>Eukaryota</taxon>
        <taxon>Viridiplantae</taxon>
        <taxon>Streptophyta</taxon>
        <taxon>Embryophyta</taxon>
        <taxon>Tracheophyta</taxon>
        <taxon>Spermatophyta</taxon>
        <taxon>Magnoliopsida</taxon>
        <taxon>Liliopsida</taxon>
        <taxon>Poales</taxon>
        <taxon>Cyperaceae</taxon>
        <taxon>Cyperoideae</taxon>
        <taxon>Rhynchosporeae</taxon>
        <taxon>Rhynchospora</taxon>
    </lineage>
</organism>
<evidence type="ECO:0000313" key="2">
    <source>
        <dbReference type="EMBL" id="KAJ3688945.1"/>
    </source>
</evidence>
<dbReference type="PANTHER" id="PTHR47765:SF2">
    <property type="entry name" value="EXONUCLEASE MUT-7 HOMOLOG"/>
    <property type="match status" value="1"/>
</dbReference>
<reference evidence="2 3" key="1">
    <citation type="journal article" date="2022" name="Cell">
        <title>Repeat-based holocentromeres influence genome architecture and karyotype evolution.</title>
        <authorList>
            <person name="Hofstatter P.G."/>
            <person name="Thangavel G."/>
            <person name="Lux T."/>
            <person name="Neumann P."/>
            <person name="Vondrak T."/>
            <person name="Novak P."/>
            <person name="Zhang M."/>
            <person name="Costa L."/>
            <person name="Castellani M."/>
            <person name="Scott A."/>
            <person name="Toegelov H."/>
            <person name="Fuchs J."/>
            <person name="Mata-Sucre Y."/>
            <person name="Dias Y."/>
            <person name="Vanzela A.L.L."/>
            <person name="Huettel B."/>
            <person name="Almeida C.C.S."/>
            <person name="Simkova H."/>
            <person name="Souza G."/>
            <person name="Pedrosa-Harand A."/>
            <person name="Macas J."/>
            <person name="Mayer K.F.X."/>
            <person name="Houben A."/>
            <person name="Marques A."/>
        </authorList>
    </citation>
    <scope>NUCLEOTIDE SEQUENCE [LARGE SCALE GENOMIC DNA]</scope>
    <source>
        <strain evidence="2">RhyTen1mFocal</strain>
    </source>
</reference>
<dbReference type="InterPro" id="IPR002562">
    <property type="entry name" value="3'-5'_exonuclease_dom"/>
</dbReference>
<name>A0AAD5Z8K6_9POAL</name>
<dbReference type="Proteomes" id="UP001210211">
    <property type="component" value="Unassembled WGS sequence"/>
</dbReference>
<dbReference type="GO" id="GO:0003676">
    <property type="term" value="F:nucleic acid binding"/>
    <property type="evidence" value="ECO:0007669"/>
    <property type="project" value="InterPro"/>
</dbReference>
<evidence type="ECO:0000313" key="3">
    <source>
        <dbReference type="Proteomes" id="UP001210211"/>
    </source>
</evidence>
<dbReference type="Gene3D" id="3.30.420.10">
    <property type="entry name" value="Ribonuclease H-like superfamily/Ribonuclease H"/>
    <property type="match status" value="1"/>
</dbReference>
<dbReference type="EMBL" id="JAMRDG010000002">
    <property type="protein sequence ID" value="KAJ3688945.1"/>
    <property type="molecule type" value="Genomic_DNA"/>
</dbReference>
<gene>
    <name evidence="2" type="ORF">LUZ61_018109</name>
</gene>